<comment type="caution">
    <text evidence="2">The sequence shown here is derived from an EMBL/GenBank/DDBJ whole genome shotgun (WGS) entry which is preliminary data.</text>
</comment>
<accession>A0A2W2E1T6</accession>
<name>A0A2W2E1T6_9ACTN</name>
<sequence length="214" mass="23127">MVWELPQRDLGESLPEWAEPCEQVALYGTIAHLNGARIFETQTYYRRPFAEIVGLLDTVCVSLYRSLRHRADPTPPRWTSRGVRGAVPTTDTATGDIAGVWRQRLGGGIRDAWPPALAHPDDLSVRMVTYHGHAIAITAATNTDGAARVHPDPPQTSWFHVRLPPRSGPAPTFAPSMASGHGGGSARTPIPAGAVSRSASARAPWVPPRARRPA</sequence>
<proteinExistence type="predicted"/>
<protein>
    <submittedName>
        <fullName evidence="2">Uncharacterized protein</fullName>
    </submittedName>
</protein>
<dbReference type="InterPro" id="IPR015421">
    <property type="entry name" value="PyrdxlP-dep_Trfase_major"/>
</dbReference>
<dbReference type="AlphaFoldDB" id="A0A2W2E1T6"/>
<dbReference type="Proteomes" id="UP000249304">
    <property type="component" value="Unassembled WGS sequence"/>
</dbReference>
<evidence type="ECO:0000256" key="1">
    <source>
        <dbReference type="SAM" id="MobiDB-lite"/>
    </source>
</evidence>
<dbReference type="SUPFAM" id="SSF53383">
    <property type="entry name" value="PLP-dependent transferases"/>
    <property type="match status" value="1"/>
</dbReference>
<dbReference type="Gene3D" id="3.40.640.10">
    <property type="entry name" value="Type I PLP-dependent aspartate aminotransferase-like (Major domain)"/>
    <property type="match status" value="1"/>
</dbReference>
<gene>
    <name evidence="2" type="ORF">C1J01_40650</name>
</gene>
<dbReference type="EMBL" id="POUD01000293">
    <property type="protein sequence ID" value="PZG07480.1"/>
    <property type="molecule type" value="Genomic_DNA"/>
</dbReference>
<feature type="compositionally biased region" description="Low complexity" evidence="1">
    <location>
        <begin position="191"/>
        <end position="204"/>
    </location>
</feature>
<dbReference type="InterPro" id="IPR015424">
    <property type="entry name" value="PyrdxlP-dep_Trfase"/>
</dbReference>
<organism evidence="2 3">
    <name type="scientific">Nonomuraea aridisoli</name>
    <dbReference type="NCBI Taxonomy" id="2070368"/>
    <lineage>
        <taxon>Bacteria</taxon>
        <taxon>Bacillati</taxon>
        <taxon>Actinomycetota</taxon>
        <taxon>Actinomycetes</taxon>
        <taxon>Streptosporangiales</taxon>
        <taxon>Streptosporangiaceae</taxon>
        <taxon>Nonomuraea</taxon>
    </lineage>
</organism>
<feature type="region of interest" description="Disordered" evidence="1">
    <location>
        <begin position="166"/>
        <end position="214"/>
    </location>
</feature>
<keyword evidence="3" id="KW-1185">Reference proteome</keyword>
<dbReference type="RefSeq" id="WP_111184394.1">
    <property type="nucleotide sequence ID" value="NZ_POUD01000293.1"/>
</dbReference>
<dbReference type="OrthoDB" id="9774495at2"/>
<evidence type="ECO:0000313" key="2">
    <source>
        <dbReference type="EMBL" id="PZG07480.1"/>
    </source>
</evidence>
<reference evidence="2 3" key="1">
    <citation type="submission" date="2018-01" db="EMBL/GenBank/DDBJ databases">
        <title>Draft genome sequence of Nonomuraea sp. KC333.</title>
        <authorList>
            <person name="Sahin N."/>
            <person name="Saygin H."/>
            <person name="Ay H."/>
        </authorList>
    </citation>
    <scope>NUCLEOTIDE SEQUENCE [LARGE SCALE GENOMIC DNA]</scope>
    <source>
        <strain evidence="2 3">KC333</strain>
    </source>
</reference>
<evidence type="ECO:0000313" key="3">
    <source>
        <dbReference type="Proteomes" id="UP000249304"/>
    </source>
</evidence>